<reference evidence="2" key="1">
    <citation type="submission" date="2018-05" db="EMBL/GenBank/DDBJ databases">
        <authorList>
            <person name="Lanie J.A."/>
            <person name="Ng W.-L."/>
            <person name="Kazmierczak K.M."/>
            <person name="Andrzejewski T.M."/>
            <person name="Davidsen T.M."/>
            <person name="Wayne K.J."/>
            <person name="Tettelin H."/>
            <person name="Glass J.I."/>
            <person name="Rusch D."/>
            <person name="Podicherti R."/>
            <person name="Tsui H.-C.T."/>
            <person name="Winkler M.E."/>
        </authorList>
    </citation>
    <scope>NUCLEOTIDE SEQUENCE</scope>
</reference>
<feature type="non-terminal residue" evidence="2">
    <location>
        <position position="1"/>
    </location>
</feature>
<keyword evidence="1" id="KW-0812">Transmembrane</keyword>
<protein>
    <submittedName>
        <fullName evidence="2">Uncharacterized protein</fullName>
    </submittedName>
</protein>
<proteinExistence type="predicted"/>
<accession>A0A381PGH4</accession>
<evidence type="ECO:0000313" key="2">
    <source>
        <dbReference type="EMBL" id="SUZ66115.1"/>
    </source>
</evidence>
<sequence length="58" mass="6408">VEEFITQLKNNRFVRYSVLSGFVLLAYLFGGAVAILIAVCGLVLGRLSYNDVIDDLDI</sequence>
<feature type="transmembrane region" description="Helical" evidence="1">
    <location>
        <begin position="18"/>
        <end position="44"/>
    </location>
</feature>
<dbReference type="AlphaFoldDB" id="A0A381PGH4"/>
<name>A0A381PGH4_9ZZZZ</name>
<gene>
    <name evidence="2" type="ORF">METZ01_LOCUS18969</name>
</gene>
<keyword evidence="1" id="KW-1133">Transmembrane helix</keyword>
<evidence type="ECO:0000256" key="1">
    <source>
        <dbReference type="SAM" id="Phobius"/>
    </source>
</evidence>
<organism evidence="2">
    <name type="scientific">marine metagenome</name>
    <dbReference type="NCBI Taxonomy" id="408172"/>
    <lineage>
        <taxon>unclassified sequences</taxon>
        <taxon>metagenomes</taxon>
        <taxon>ecological metagenomes</taxon>
    </lineage>
</organism>
<keyword evidence="1" id="KW-0472">Membrane</keyword>
<dbReference type="EMBL" id="UINC01000976">
    <property type="protein sequence ID" value="SUZ66115.1"/>
    <property type="molecule type" value="Genomic_DNA"/>
</dbReference>